<name>A0ABX8CIV3_9NOCA</name>
<organism evidence="1 2">
    <name type="scientific">Nocardia tengchongensis</name>
    <dbReference type="NCBI Taxonomy" id="2055889"/>
    <lineage>
        <taxon>Bacteria</taxon>
        <taxon>Bacillati</taxon>
        <taxon>Actinomycetota</taxon>
        <taxon>Actinomycetes</taxon>
        <taxon>Mycobacteriales</taxon>
        <taxon>Nocardiaceae</taxon>
        <taxon>Nocardia</taxon>
    </lineage>
</organism>
<dbReference type="EMBL" id="CP074371">
    <property type="protein sequence ID" value="QVI19893.1"/>
    <property type="molecule type" value="Genomic_DNA"/>
</dbReference>
<reference evidence="1 2" key="1">
    <citation type="submission" date="2021-04" db="EMBL/GenBank/DDBJ databases">
        <title>Nocardia tengchongensis.</title>
        <authorList>
            <person name="Zhuang k."/>
            <person name="Ran Y."/>
            <person name="Li W."/>
        </authorList>
    </citation>
    <scope>NUCLEOTIDE SEQUENCE [LARGE SCALE GENOMIC DNA]</scope>
    <source>
        <strain evidence="1 2">CFH S0057</strain>
    </source>
</reference>
<evidence type="ECO:0000313" key="2">
    <source>
        <dbReference type="Proteomes" id="UP000683310"/>
    </source>
</evidence>
<dbReference type="RefSeq" id="WP_213555923.1">
    <property type="nucleotide sequence ID" value="NZ_JBHZDI010000091.1"/>
</dbReference>
<protein>
    <recommendedName>
        <fullName evidence="3">Resolvase/invertase-type recombinase catalytic domain-containing protein</fullName>
    </recommendedName>
</protein>
<gene>
    <name evidence="1" type="ORF">KHQ06_26815</name>
</gene>
<proteinExistence type="predicted"/>
<evidence type="ECO:0008006" key="3">
    <source>
        <dbReference type="Google" id="ProtNLM"/>
    </source>
</evidence>
<dbReference type="Proteomes" id="UP000683310">
    <property type="component" value="Chromosome"/>
</dbReference>
<accession>A0ABX8CIV3</accession>
<evidence type="ECO:0000313" key="1">
    <source>
        <dbReference type="EMBL" id="QVI19893.1"/>
    </source>
</evidence>
<keyword evidence="2" id="KW-1185">Reference proteome</keyword>
<sequence>MTALLPLAYGYVRDDLLSNRDPRVCDKILRAAAKSLGYALGTVFHERGAEGTTLPPVFIDLVQECRRARACTVLTLPGHLSGASVCHRVLLAILEARAEAAIQEVRP</sequence>